<keyword evidence="4" id="KW-1185">Reference proteome</keyword>
<comment type="caution">
    <text evidence="2">The sequence shown here is derived from an EMBL/GenBank/DDBJ whole genome shotgun (WGS) entry which is preliminary data.</text>
</comment>
<name>A0A813VNB7_9BILA</name>
<gene>
    <name evidence="1" type="ORF">BJG266_LOCUS691</name>
    <name evidence="2" type="ORF">QVE165_LOCUS6257</name>
    <name evidence="3" type="ORF">QVE165_LOCUS9923</name>
</gene>
<dbReference type="OrthoDB" id="9987794at2759"/>
<organism evidence="2 4">
    <name type="scientific">Adineta steineri</name>
    <dbReference type="NCBI Taxonomy" id="433720"/>
    <lineage>
        <taxon>Eukaryota</taxon>
        <taxon>Metazoa</taxon>
        <taxon>Spiralia</taxon>
        <taxon>Gnathifera</taxon>
        <taxon>Rotifera</taxon>
        <taxon>Eurotatoria</taxon>
        <taxon>Bdelloidea</taxon>
        <taxon>Adinetida</taxon>
        <taxon>Adinetidae</taxon>
        <taxon>Adineta</taxon>
    </lineage>
</organism>
<evidence type="ECO:0000313" key="4">
    <source>
        <dbReference type="Proteomes" id="UP000663832"/>
    </source>
</evidence>
<reference evidence="2" key="1">
    <citation type="submission" date="2021-02" db="EMBL/GenBank/DDBJ databases">
        <authorList>
            <person name="Nowell W R."/>
        </authorList>
    </citation>
    <scope>NUCLEOTIDE SEQUENCE</scope>
</reference>
<dbReference type="Proteomes" id="UP000663832">
    <property type="component" value="Unassembled WGS sequence"/>
</dbReference>
<evidence type="ECO:0000313" key="3">
    <source>
        <dbReference type="EMBL" id="CAF0909489.1"/>
    </source>
</evidence>
<evidence type="ECO:0000313" key="2">
    <source>
        <dbReference type="EMBL" id="CAF0840002.1"/>
    </source>
</evidence>
<protein>
    <submittedName>
        <fullName evidence="2">Uncharacterized protein</fullName>
    </submittedName>
</protein>
<evidence type="ECO:0000313" key="1">
    <source>
        <dbReference type="EMBL" id="CAF0725416.1"/>
    </source>
</evidence>
<dbReference type="EMBL" id="CAJNOI010000002">
    <property type="protein sequence ID" value="CAF0725416.1"/>
    <property type="molecule type" value="Genomic_DNA"/>
</dbReference>
<sequence length="504" mass="60294">MNIVDVLYSLVDVHQRFDQLVLGPLTIRNLNMTIRTFESLYDQTFSIDDKILSRICDQILYRIYNRINTLTIEQYSMKRILHATNYPQLYSLSLINFEGKILDQYLTDDSILRDLLSKQITHLTIDIKNAKRESTIITTKIFVLILSLCSKLIELNFCDLFFERKHWNHFSHLTETSFMSSTLTKLKINLRTFTECLFLLSGDFECLTTLIVHVELIYYPIRHINNTKKLPKLKYLSFISPEYTDQHDTQIFPFIRRMINLEELKLYLLIKVYNLNYVDGIQLYNELLCHMNKLIKFTFNIQTIVYRRNNNISFSSNEDIQRSFIGKEIYKQIDSYININSRIQSKCHIYSLPYQFEYLLEINNSFPGGMFHSVRYLVVIDVIPFEYQFFQIISHDIPFIEILHIRNNKPQKYKQYSSTELITFHHLKHLDLRLAHDDYAEQFLLKKVSYLPYLFNLDIKYESLIMITNNFTIDTTYFNFSRVKDLDLDQSFSSEKCHQYFPML</sequence>
<accession>A0A813VNB7</accession>
<dbReference type="EMBL" id="CAJNOM010000026">
    <property type="protein sequence ID" value="CAF0840002.1"/>
    <property type="molecule type" value="Genomic_DNA"/>
</dbReference>
<proteinExistence type="predicted"/>
<dbReference type="Proteomes" id="UP000663877">
    <property type="component" value="Unassembled WGS sequence"/>
</dbReference>
<dbReference type="AlphaFoldDB" id="A0A813VNB7"/>
<dbReference type="EMBL" id="CAJNOM010000046">
    <property type="protein sequence ID" value="CAF0909489.1"/>
    <property type="molecule type" value="Genomic_DNA"/>
</dbReference>